<dbReference type="InterPro" id="IPR014268">
    <property type="entry name" value="GtfB"/>
</dbReference>
<proteinExistence type="inferred from homology"/>
<reference evidence="5 7" key="1">
    <citation type="submission" date="2014-09" db="EMBL/GenBank/DDBJ databases">
        <title>Lactobacillus mucosae CRL573 Genome Sequencing.</title>
        <authorList>
            <person name="Bleckwedel J."/>
            <person name="Teran L.C."/>
            <person name="Bonacina J."/>
            <person name="Saavedra L."/>
            <person name="Mozzi F.B."/>
            <person name="Raya R.R."/>
        </authorList>
    </citation>
    <scope>NUCLEOTIDE SEQUENCE [LARGE SCALE GENOMIC DNA]</scope>
    <source>
        <strain evidence="5 7">CRL573</strain>
    </source>
</reference>
<comment type="similarity">
    <text evidence="4">Belongs to the GtfB family.</text>
</comment>
<comment type="function">
    <text evidence="4">Required for polymorphic O-glycosylation of the serine-rich repeat protein in this bacteria. A stabilizing protein that is part of the accessory SecA2/SecY2 system specifically required to export serine-rich repeat cell wall proteins usually encoded upstream in the same operon. The GtfA-GtfB complex adds GlcNAc from UDP-GlcNAc to the substrate protein, attaching the first sugar residue. Stabilizes the glycosylation activity of GtfA. Has no N-acetylglucosaminyl transferase activity on its own.</text>
</comment>
<accession>A0A099YAV8</accession>
<dbReference type="RefSeq" id="WP_034539188.1">
    <property type="nucleotide sequence ID" value="NZ_CABFNH010000017.1"/>
</dbReference>
<dbReference type="GO" id="GO:0016740">
    <property type="term" value="F:transferase activity"/>
    <property type="evidence" value="ECO:0007669"/>
    <property type="project" value="UniProtKB-KW"/>
</dbReference>
<evidence type="ECO:0000256" key="2">
    <source>
        <dbReference type="ARBA" id="ARBA00022475"/>
    </source>
</evidence>
<keyword evidence="2 4" id="KW-1003">Cell membrane</keyword>
<sequence>MINLFDKWDQAARDFRLAQLIAQLKLPTVVIHDDGFLPRKVQSPLQYYCPRSDEGQPLYFDQIPVPRFWRIVGSSRGAQIYDLNHKRADVVFTKNDNTRQVKQVRWLNDSGQLQWVDEYDRFGHLFAKTSWADNRAWLKQFFDEQGQVVIESHLDNGSLFLNTRQERRHFKSLPDFVSSYLQKSGLNLDRIFYNTLSTSFLTTLKLPKSGHDTLFWHEPVQNKLPGNLDYIYQNETRTRHVIVQDYRVWQNRQKLFKTNQHVATDYLGIVYPHPRGNSLRPAILILTNSDQIMQLENLVKILPQFEFHIAAITEMSDRLMGMQKYENVYLYPVVKMDTARNLMRKCDIYLDINQGDEILDAVRAAFENNMLILGFNETMHEPRLIADENRYAAAEFDKMAIKIVQAVSQADEMQRLIDTQRQQAGDEPAARFQAGIEALIND</sequence>
<evidence type="ECO:0000313" key="7">
    <source>
        <dbReference type="Proteomes" id="UP000030001"/>
    </source>
</evidence>
<evidence type="ECO:0000313" key="8">
    <source>
        <dbReference type="Proteomes" id="UP000365705"/>
    </source>
</evidence>
<comment type="pathway">
    <text evidence="1 4">Protein modification; protein glycosylation.</text>
</comment>
<dbReference type="UniPathway" id="UPA00378"/>
<evidence type="ECO:0000256" key="3">
    <source>
        <dbReference type="ARBA" id="ARBA00023136"/>
    </source>
</evidence>
<gene>
    <name evidence="6" type="primary">gtf2</name>
    <name evidence="4" type="synonym">gtfB</name>
    <name evidence="6" type="ORF">LMUP508_01350</name>
    <name evidence="5" type="ORF">LX03_01515</name>
</gene>
<dbReference type="HAMAP" id="MF_01473">
    <property type="entry name" value="GtfB"/>
    <property type="match status" value="1"/>
</dbReference>
<dbReference type="GO" id="GO:0017122">
    <property type="term" value="C:protein N-acetylglucosaminyltransferase complex"/>
    <property type="evidence" value="ECO:0007669"/>
    <property type="project" value="UniProtKB-UniRule"/>
</dbReference>
<comment type="subunit">
    <text evidence="4">Forms a heterotetramer with 2 subunits each of GtfA and GtfB. Part of the accessory SecA2/SecY2 protein translocation apparatus.</text>
</comment>
<keyword evidence="6" id="KW-0808">Transferase</keyword>
<protein>
    <recommendedName>
        <fullName evidence="4">UDP-N-acetylglucosamine--peptide N-acetylglucosaminyltransferase stabilizing protein GtfB</fullName>
    </recommendedName>
    <alternativeName>
        <fullName evidence="4">Glycosyltransferase stabilizing protein GtfB</fullName>
    </alternativeName>
</protein>
<evidence type="ECO:0000256" key="1">
    <source>
        <dbReference type="ARBA" id="ARBA00004922"/>
    </source>
</evidence>
<keyword evidence="3 4" id="KW-0472">Membrane</keyword>
<reference evidence="6 8" key="2">
    <citation type="submission" date="2019-06" db="EMBL/GenBank/DDBJ databases">
        <authorList>
            <person name="Rodrigo-Torres L."/>
            <person name="Arahal R. D."/>
            <person name="Lucena T."/>
        </authorList>
    </citation>
    <scope>NUCLEOTIDE SEQUENCE [LARGE SCALE GENOMIC DNA]</scope>
    <source>
        <strain evidence="6 8">INIA P508</strain>
    </source>
</reference>
<evidence type="ECO:0000313" key="5">
    <source>
        <dbReference type="EMBL" id="KGL67424.1"/>
    </source>
</evidence>
<dbReference type="Proteomes" id="UP000365705">
    <property type="component" value="Unassembled WGS sequence"/>
</dbReference>
<evidence type="ECO:0000256" key="4">
    <source>
        <dbReference type="HAMAP-Rule" id="MF_01473"/>
    </source>
</evidence>
<dbReference type="AlphaFoldDB" id="A0A099YAV8"/>
<dbReference type="GO" id="GO:0031647">
    <property type="term" value="P:regulation of protein stability"/>
    <property type="evidence" value="ECO:0007669"/>
    <property type="project" value="UniProtKB-UniRule"/>
</dbReference>
<dbReference type="Proteomes" id="UP000030001">
    <property type="component" value="Unassembled WGS sequence"/>
</dbReference>
<dbReference type="EMBL" id="CABFNH010000017">
    <property type="protein sequence ID" value="VTZ91042.1"/>
    <property type="molecule type" value="Genomic_DNA"/>
</dbReference>
<dbReference type="EMBL" id="JROC01000022">
    <property type="protein sequence ID" value="KGL67424.1"/>
    <property type="molecule type" value="Genomic_DNA"/>
</dbReference>
<dbReference type="GO" id="GO:0005886">
    <property type="term" value="C:plasma membrane"/>
    <property type="evidence" value="ECO:0007669"/>
    <property type="project" value="UniProtKB-SubCell"/>
</dbReference>
<name>A0A099YAV8_LIMMU</name>
<comment type="subcellular location">
    <subcellularLocation>
        <location evidence="4">Cell membrane</location>
        <topology evidence="4">Peripheral membrane protein</topology>
    </subcellularLocation>
</comment>
<dbReference type="NCBIfam" id="TIGR02919">
    <property type="entry name" value="accessory Sec system glycosylation chaperone GtfB"/>
    <property type="match status" value="1"/>
</dbReference>
<evidence type="ECO:0000313" key="6">
    <source>
        <dbReference type="EMBL" id="VTZ91042.1"/>
    </source>
</evidence>
<organism evidence="5 7">
    <name type="scientific">Limosilactobacillus mucosae</name>
    <name type="common">Lactobacillus mucosae</name>
    <dbReference type="NCBI Taxonomy" id="97478"/>
    <lineage>
        <taxon>Bacteria</taxon>
        <taxon>Bacillati</taxon>
        <taxon>Bacillota</taxon>
        <taxon>Bacilli</taxon>
        <taxon>Lactobacillales</taxon>
        <taxon>Lactobacillaceae</taxon>
        <taxon>Limosilactobacillus</taxon>
    </lineage>
</organism>